<dbReference type="InterPro" id="IPR050109">
    <property type="entry name" value="HTH-type_TetR-like_transc_reg"/>
</dbReference>
<proteinExistence type="predicted"/>
<dbReference type="InterPro" id="IPR001647">
    <property type="entry name" value="HTH_TetR"/>
</dbReference>
<evidence type="ECO:0000256" key="2">
    <source>
        <dbReference type="PROSITE-ProRule" id="PRU00335"/>
    </source>
</evidence>
<dbReference type="SUPFAM" id="SSF46689">
    <property type="entry name" value="Homeodomain-like"/>
    <property type="match status" value="1"/>
</dbReference>
<dbReference type="Proteomes" id="UP000448199">
    <property type="component" value="Unassembled WGS sequence"/>
</dbReference>
<dbReference type="GO" id="GO:0000976">
    <property type="term" value="F:transcription cis-regulatory region binding"/>
    <property type="evidence" value="ECO:0007669"/>
    <property type="project" value="TreeGrafter"/>
</dbReference>
<sequence>MTDQTERDRLDRRRRAFIEAARELFVRLGYERTTLGDIVDRAGGSLATVYKLFGNKEGILEVVVFEKASSGATLVREAAEKGGTPQEILHRLAISFQAHFLDPEVVALVRIVIARSVSNKEFARRFFERTATRTLDSLQQLFADWQEGGIELNAPPHILAELFLGLFVSDVHADAISHRVGIDNSLERLRARTHFFVMGSGVLENKNANISFEGSNGL</sequence>
<dbReference type="Pfam" id="PF00440">
    <property type="entry name" value="TetR_N"/>
    <property type="match status" value="1"/>
</dbReference>
<dbReference type="PRINTS" id="PR00455">
    <property type="entry name" value="HTHTETR"/>
</dbReference>
<dbReference type="Pfam" id="PF14246">
    <property type="entry name" value="TetR_C_7"/>
    <property type="match status" value="1"/>
</dbReference>
<dbReference type="RefSeq" id="WP_160726838.1">
    <property type="nucleotide sequence ID" value="NZ_WTYC01000001.1"/>
</dbReference>
<dbReference type="GO" id="GO:0003700">
    <property type="term" value="F:DNA-binding transcription factor activity"/>
    <property type="evidence" value="ECO:0007669"/>
    <property type="project" value="TreeGrafter"/>
</dbReference>
<dbReference type="InterPro" id="IPR009057">
    <property type="entry name" value="Homeodomain-like_sf"/>
</dbReference>
<dbReference type="AlphaFoldDB" id="A0A844XMQ9"/>
<name>A0A844XMQ9_9SPHN</name>
<dbReference type="PROSITE" id="PS50977">
    <property type="entry name" value="HTH_TETR_2"/>
    <property type="match status" value="1"/>
</dbReference>
<evidence type="ECO:0000259" key="3">
    <source>
        <dbReference type="PROSITE" id="PS50977"/>
    </source>
</evidence>
<dbReference type="Gene3D" id="1.10.10.60">
    <property type="entry name" value="Homeodomain-like"/>
    <property type="match status" value="1"/>
</dbReference>
<dbReference type="OrthoDB" id="9816431at2"/>
<dbReference type="SUPFAM" id="SSF48498">
    <property type="entry name" value="Tetracyclin repressor-like, C-terminal domain"/>
    <property type="match status" value="1"/>
</dbReference>
<dbReference type="InterPro" id="IPR039536">
    <property type="entry name" value="TetR_C_Proteobacteria"/>
</dbReference>
<keyword evidence="1 2" id="KW-0238">DNA-binding</keyword>
<accession>A0A844XMQ9</accession>
<feature type="domain" description="HTH tetR-type" evidence="3">
    <location>
        <begin position="11"/>
        <end position="71"/>
    </location>
</feature>
<comment type="caution">
    <text evidence="4">The sequence shown here is derived from an EMBL/GenBank/DDBJ whole genome shotgun (WGS) entry which is preliminary data.</text>
</comment>
<organism evidence="4 5">
    <name type="scientific">Qipengyuania vulgaris</name>
    <dbReference type="NCBI Taxonomy" id="291985"/>
    <lineage>
        <taxon>Bacteria</taxon>
        <taxon>Pseudomonadati</taxon>
        <taxon>Pseudomonadota</taxon>
        <taxon>Alphaproteobacteria</taxon>
        <taxon>Sphingomonadales</taxon>
        <taxon>Erythrobacteraceae</taxon>
        <taxon>Qipengyuania</taxon>
    </lineage>
</organism>
<gene>
    <name evidence="4" type="ORF">GRI69_03265</name>
</gene>
<dbReference type="Gene3D" id="1.10.357.10">
    <property type="entry name" value="Tetracycline Repressor, domain 2"/>
    <property type="match status" value="1"/>
</dbReference>
<dbReference type="EMBL" id="WTYC01000001">
    <property type="protein sequence ID" value="MXO47281.1"/>
    <property type="molecule type" value="Genomic_DNA"/>
</dbReference>
<dbReference type="InterPro" id="IPR036271">
    <property type="entry name" value="Tet_transcr_reg_TetR-rel_C_sf"/>
</dbReference>
<dbReference type="PANTHER" id="PTHR30055">
    <property type="entry name" value="HTH-TYPE TRANSCRIPTIONAL REGULATOR RUTR"/>
    <property type="match status" value="1"/>
</dbReference>
<reference evidence="4 5" key="1">
    <citation type="submission" date="2019-12" db="EMBL/GenBank/DDBJ databases">
        <title>Genomic-based taxomic classification of the family Erythrobacteraceae.</title>
        <authorList>
            <person name="Xu L."/>
        </authorList>
    </citation>
    <scope>NUCLEOTIDE SEQUENCE [LARGE SCALE GENOMIC DNA]</scope>
    <source>
        <strain evidence="4 5">DSM 17792</strain>
    </source>
</reference>
<dbReference type="PANTHER" id="PTHR30055:SF146">
    <property type="entry name" value="HTH-TYPE TRANSCRIPTIONAL DUAL REGULATOR CECR"/>
    <property type="match status" value="1"/>
</dbReference>
<keyword evidence="5" id="KW-1185">Reference proteome</keyword>
<feature type="DNA-binding region" description="H-T-H motif" evidence="2">
    <location>
        <begin position="34"/>
        <end position="53"/>
    </location>
</feature>
<evidence type="ECO:0000313" key="4">
    <source>
        <dbReference type="EMBL" id="MXO47281.1"/>
    </source>
</evidence>
<evidence type="ECO:0000313" key="5">
    <source>
        <dbReference type="Proteomes" id="UP000448199"/>
    </source>
</evidence>
<protein>
    <submittedName>
        <fullName evidence="4">TetR family transcriptional regulator</fullName>
    </submittedName>
</protein>
<evidence type="ECO:0000256" key="1">
    <source>
        <dbReference type="ARBA" id="ARBA00023125"/>
    </source>
</evidence>